<dbReference type="AlphaFoldDB" id="A0A9X0H240"/>
<dbReference type="GO" id="GO:0016491">
    <property type="term" value="F:oxidoreductase activity"/>
    <property type="evidence" value="ECO:0007669"/>
    <property type="project" value="UniProtKB-KW"/>
</dbReference>
<dbReference type="RefSeq" id="WP_247617876.1">
    <property type="nucleotide sequence ID" value="NZ_JYHD01000145.1"/>
</dbReference>
<dbReference type="InterPro" id="IPR002347">
    <property type="entry name" value="SDR_fam"/>
</dbReference>
<dbReference type="PRINTS" id="PR00081">
    <property type="entry name" value="GDHRDH"/>
</dbReference>
<evidence type="ECO:0000256" key="1">
    <source>
        <dbReference type="ARBA" id="ARBA00006484"/>
    </source>
</evidence>
<sequence length="303" mass="32377">MAITDELLVNRRCFTLASAICAAVLTRPEILFAAAVRSTLEETSKLRKMRVLITGSSQGLGLAAARMLSAQGHDVVLHARNEQRAAEARAALPASRGVVVGDVATFAGSRAVAQQANAHGRFDAVIHNVGVGARELRRTETSDGLSQLFAINVAAPYLLTALITRPDRLIYLSSSMHSSGDSSLTDLQWQQCPWNAAQAYSDSKLHDTIMAMGVVRRWPGVLVNAVDPGWGATRMGGTSAPGSVEEGATKQAWLAASTDAGALVSGRLFHHQQEVPMHEAAHDLQIQDQLFEYLSRTTGVDIG</sequence>
<dbReference type="SUPFAM" id="SSF51735">
    <property type="entry name" value="NAD(P)-binding Rossmann-fold domains"/>
    <property type="match status" value="1"/>
</dbReference>
<organism evidence="3 4">
    <name type="scientific">Pseudomonas syringae pv. daphniphylli</name>
    <dbReference type="NCBI Taxonomy" id="264455"/>
    <lineage>
        <taxon>Bacteria</taxon>
        <taxon>Pseudomonadati</taxon>
        <taxon>Pseudomonadota</taxon>
        <taxon>Gammaproteobacteria</taxon>
        <taxon>Pseudomonadales</taxon>
        <taxon>Pseudomonadaceae</taxon>
        <taxon>Pseudomonas</taxon>
        <taxon>Pseudomonas syringae</taxon>
    </lineage>
</organism>
<dbReference type="Gene3D" id="3.40.50.720">
    <property type="entry name" value="NAD(P)-binding Rossmann-like Domain"/>
    <property type="match status" value="1"/>
</dbReference>
<dbReference type="PANTHER" id="PTHR24320:SF274">
    <property type="entry name" value="CHAIN DEHYDROGENASE, PUTATIVE (AFU_ORTHOLOGUE AFUA_4G00440)-RELATED"/>
    <property type="match status" value="1"/>
</dbReference>
<evidence type="ECO:0000313" key="3">
    <source>
        <dbReference type="EMBL" id="KPX09689.1"/>
    </source>
</evidence>
<gene>
    <name evidence="3" type="ORF">ALO73_01811</name>
</gene>
<accession>A0A9X0H240</accession>
<dbReference type="InterPro" id="IPR036291">
    <property type="entry name" value="NAD(P)-bd_dom_sf"/>
</dbReference>
<evidence type="ECO:0000256" key="2">
    <source>
        <dbReference type="ARBA" id="ARBA00023002"/>
    </source>
</evidence>
<dbReference type="PANTHER" id="PTHR24320">
    <property type="entry name" value="RETINOL DEHYDROGENASE"/>
    <property type="match status" value="1"/>
</dbReference>
<evidence type="ECO:0000313" key="4">
    <source>
        <dbReference type="Proteomes" id="UP000050345"/>
    </source>
</evidence>
<reference evidence="3 4" key="1">
    <citation type="submission" date="2015-09" db="EMBL/GenBank/DDBJ databases">
        <title>Genome announcement of multiple Pseudomonas syringae strains.</title>
        <authorList>
            <person name="Thakur S."/>
            <person name="Wang P.W."/>
            <person name="Gong Y."/>
            <person name="Weir B.S."/>
            <person name="Guttman D.S."/>
        </authorList>
    </citation>
    <scope>NUCLEOTIDE SEQUENCE [LARGE SCALE GENOMIC DNA]</scope>
    <source>
        <strain evidence="3 4">ICMP9757</strain>
    </source>
</reference>
<protein>
    <submittedName>
        <fullName evidence="3">Oxidoreductase</fullName>
    </submittedName>
</protein>
<keyword evidence="2" id="KW-0560">Oxidoreductase</keyword>
<name>A0A9X0H240_PSESX</name>
<dbReference type="Proteomes" id="UP000050345">
    <property type="component" value="Unassembled WGS sequence"/>
</dbReference>
<dbReference type="EMBL" id="LJQF01000294">
    <property type="protein sequence ID" value="KPX09689.1"/>
    <property type="molecule type" value="Genomic_DNA"/>
</dbReference>
<proteinExistence type="inferred from homology"/>
<dbReference type="Pfam" id="PF00106">
    <property type="entry name" value="adh_short"/>
    <property type="match status" value="1"/>
</dbReference>
<comment type="similarity">
    <text evidence="1">Belongs to the short-chain dehydrogenases/reductases (SDR) family.</text>
</comment>
<comment type="caution">
    <text evidence="3">The sequence shown here is derived from an EMBL/GenBank/DDBJ whole genome shotgun (WGS) entry which is preliminary data.</text>
</comment>